<feature type="compositionally biased region" description="Low complexity" evidence="1">
    <location>
        <begin position="524"/>
        <end position="534"/>
    </location>
</feature>
<evidence type="ECO:0000256" key="1">
    <source>
        <dbReference type="SAM" id="MobiDB-lite"/>
    </source>
</evidence>
<dbReference type="SUPFAM" id="SSF54171">
    <property type="entry name" value="DNA-binding domain"/>
    <property type="match status" value="1"/>
</dbReference>
<feature type="region of interest" description="Disordered" evidence="1">
    <location>
        <begin position="504"/>
        <end position="541"/>
    </location>
</feature>
<sequence length="541" mass="57050">MRVAIGIPLRDREQLPLTLDSSLQRSHRSSMPDQAGNRPMPYSGDVSGAASLGVRQREEEMWRPDAQYQNKYLRTAGGGYSQYYGGQMQVPGYPQQAVPMAHPQNGQAAFQPQQAMMAGASPYDRSGYDAQQNFQWYSQGFSQPGGEATGLGQDGATDMYGGRMAYARNMGVPPRQYDTGAYVDPRGAVQGVAAVQHAQPALVDKFGHVQRPAAAATSEGFGDQRQHASYGFHSAGMNGGYGQQVPYANQDPFAVAGRPTNGMAVQAAPDNGQYAGWANPSTPAIGVMQNQTGRWQAAAMVHGKVHEIGVYDDPTRAGEAYDDFLCNFISTSSLASRDVAKFQFNYPARIVSNPHVSVVAKDLAHAQIESRRAHGVAAAPAPMSSMSSMTAMTSMPQYPNGSKPAAMAARNAMPDGAFRPEANVQGVGEPQASAAMPRGGYPLADNKMPNTMGVAMPSTGGTPNFAAYYQMNGHANGFAPTSLPAVAPSQDTQSQMAAYYRPSGVLPQHGGHGLVQDGMPHGAPPHGAQSSPGPAGAGHGL</sequence>
<feature type="region of interest" description="Disordered" evidence="1">
    <location>
        <begin position="16"/>
        <end position="48"/>
    </location>
</feature>
<dbReference type="InterPro" id="IPR016177">
    <property type="entry name" value="DNA-bd_dom_sf"/>
</dbReference>
<gene>
    <name evidence="2" type="ORF">PPYR1160_LOCUS5220</name>
</gene>
<evidence type="ECO:0000313" key="2">
    <source>
        <dbReference type="EMBL" id="CAD8255728.1"/>
    </source>
</evidence>
<dbReference type="AlphaFoldDB" id="A0A7R9U7V6"/>
<feature type="compositionally biased region" description="Polar residues" evidence="1">
    <location>
        <begin position="19"/>
        <end position="32"/>
    </location>
</feature>
<reference evidence="2" key="1">
    <citation type="submission" date="2021-01" db="EMBL/GenBank/DDBJ databases">
        <authorList>
            <person name="Corre E."/>
            <person name="Pelletier E."/>
            <person name="Niang G."/>
            <person name="Scheremetjew M."/>
            <person name="Finn R."/>
            <person name="Kale V."/>
            <person name="Holt S."/>
            <person name="Cochrane G."/>
            <person name="Meng A."/>
            <person name="Brown T."/>
            <person name="Cohen L."/>
        </authorList>
    </citation>
    <scope>NUCLEOTIDE SEQUENCE</scope>
    <source>
        <strain evidence="2">CCMP2078</strain>
    </source>
</reference>
<accession>A0A7R9U7V6</accession>
<organism evidence="2">
    <name type="scientific">Pinguiococcus pyrenoidosus</name>
    <dbReference type="NCBI Taxonomy" id="172671"/>
    <lineage>
        <taxon>Eukaryota</taxon>
        <taxon>Sar</taxon>
        <taxon>Stramenopiles</taxon>
        <taxon>Ochrophyta</taxon>
        <taxon>Pinguiophyceae</taxon>
        <taxon>Pinguiochrysidales</taxon>
        <taxon>Pinguiochrysidaceae</taxon>
        <taxon>Pinguiococcus</taxon>
    </lineage>
</organism>
<evidence type="ECO:0008006" key="3">
    <source>
        <dbReference type="Google" id="ProtNLM"/>
    </source>
</evidence>
<proteinExistence type="predicted"/>
<name>A0A7R9U7V6_9STRA</name>
<protein>
    <recommendedName>
        <fullName evidence="3">AP2/ERF domain-containing protein</fullName>
    </recommendedName>
</protein>
<dbReference type="GO" id="GO:0003677">
    <property type="term" value="F:DNA binding"/>
    <property type="evidence" value="ECO:0007669"/>
    <property type="project" value="InterPro"/>
</dbReference>
<dbReference type="EMBL" id="HBEA01006777">
    <property type="protein sequence ID" value="CAD8255728.1"/>
    <property type="molecule type" value="Transcribed_RNA"/>
</dbReference>